<comment type="subcellular location">
    <subcellularLocation>
        <location evidence="1">Cell membrane</location>
        <topology evidence="1">Multi-pass membrane protein</topology>
    </subcellularLocation>
</comment>
<gene>
    <name evidence="8" type="ORF">METZ01_LOCUS231630</name>
</gene>
<name>A0A382GUJ1_9ZZZZ</name>
<evidence type="ECO:0000313" key="8">
    <source>
        <dbReference type="EMBL" id="SVB78776.1"/>
    </source>
</evidence>
<evidence type="ECO:0000256" key="1">
    <source>
        <dbReference type="ARBA" id="ARBA00004651"/>
    </source>
</evidence>
<feature type="transmembrane region" description="Helical" evidence="7">
    <location>
        <begin position="57"/>
        <end position="80"/>
    </location>
</feature>
<proteinExistence type="predicted"/>
<feature type="transmembrane region" description="Helical" evidence="7">
    <location>
        <begin position="20"/>
        <end position="45"/>
    </location>
</feature>
<keyword evidence="6 7" id="KW-0472">Membrane</keyword>
<dbReference type="PANTHER" id="PTHR43549:SF3">
    <property type="entry name" value="MULTIDRUG RESISTANCE PROTEIN YPNP-RELATED"/>
    <property type="match status" value="1"/>
</dbReference>
<protein>
    <recommendedName>
        <fullName evidence="9">MATE family efflux transporter</fullName>
    </recommendedName>
</protein>
<keyword evidence="2" id="KW-0813">Transport</keyword>
<evidence type="ECO:0000256" key="2">
    <source>
        <dbReference type="ARBA" id="ARBA00022448"/>
    </source>
</evidence>
<feature type="transmembrane region" description="Helical" evidence="7">
    <location>
        <begin position="100"/>
        <end position="122"/>
    </location>
</feature>
<keyword evidence="3" id="KW-1003">Cell membrane</keyword>
<accession>A0A382GUJ1</accession>
<dbReference type="GO" id="GO:0015297">
    <property type="term" value="F:antiporter activity"/>
    <property type="evidence" value="ECO:0007669"/>
    <property type="project" value="InterPro"/>
</dbReference>
<reference evidence="8" key="1">
    <citation type="submission" date="2018-05" db="EMBL/GenBank/DDBJ databases">
        <authorList>
            <person name="Lanie J.A."/>
            <person name="Ng W.-L."/>
            <person name="Kazmierczak K.M."/>
            <person name="Andrzejewski T.M."/>
            <person name="Davidsen T.M."/>
            <person name="Wayne K.J."/>
            <person name="Tettelin H."/>
            <person name="Glass J.I."/>
            <person name="Rusch D."/>
            <person name="Podicherti R."/>
            <person name="Tsui H.-C.T."/>
            <person name="Winkler M.E."/>
        </authorList>
    </citation>
    <scope>NUCLEOTIDE SEQUENCE</scope>
</reference>
<evidence type="ECO:0000256" key="7">
    <source>
        <dbReference type="SAM" id="Phobius"/>
    </source>
</evidence>
<keyword evidence="5 7" id="KW-1133">Transmembrane helix</keyword>
<dbReference type="EMBL" id="UINC01057526">
    <property type="protein sequence ID" value="SVB78776.1"/>
    <property type="molecule type" value="Genomic_DNA"/>
</dbReference>
<organism evidence="8">
    <name type="scientific">marine metagenome</name>
    <dbReference type="NCBI Taxonomy" id="408172"/>
    <lineage>
        <taxon>unclassified sequences</taxon>
        <taxon>metagenomes</taxon>
        <taxon>ecological metagenomes</taxon>
    </lineage>
</organism>
<dbReference type="AlphaFoldDB" id="A0A382GUJ1"/>
<keyword evidence="4 7" id="KW-0812">Transmembrane</keyword>
<evidence type="ECO:0000256" key="4">
    <source>
        <dbReference type="ARBA" id="ARBA00022692"/>
    </source>
</evidence>
<dbReference type="GO" id="GO:0005886">
    <property type="term" value="C:plasma membrane"/>
    <property type="evidence" value="ECO:0007669"/>
    <property type="project" value="UniProtKB-SubCell"/>
</dbReference>
<sequence length="124" mass="13483">MKSEKRFNHMLEGPVGSTLLRLAFPMMMGIVSVMLINIVDTFYIGQLGVRELAAISFTFPVISTLMSLAFGVGIGTSAVLSRAIGKGHLVRVRQLTTHSLLLIALGMVFISFLGMITLNPLFRA</sequence>
<dbReference type="PANTHER" id="PTHR43549">
    <property type="entry name" value="MULTIDRUG RESISTANCE PROTEIN YPNP-RELATED"/>
    <property type="match status" value="1"/>
</dbReference>
<dbReference type="InterPro" id="IPR002528">
    <property type="entry name" value="MATE_fam"/>
</dbReference>
<evidence type="ECO:0000256" key="6">
    <source>
        <dbReference type="ARBA" id="ARBA00023136"/>
    </source>
</evidence>
<evidence type="ECO:0008006" key="9">
    <source>
        <dbReference type="Google" id="ProtNLM"/>
    </source>
</evidence>
<dbReference type="GO" id="GO:0042910">
    <property type="term" value="F:xenobiotic transmembrane transporter activity"/>
    <property type="evidence" value="ECO:0007669"/>
    <property type="project" value="InterPro"/>
</dbReference>
<dbReference type="InterPro" id="IPR052031">
    <property type="entry name" value="Membrane_Transporter-Flippase"/>
</dbReference>
<evidence type="ECO:0000256" key="3">
    <source>
        <dbReference type="ARBA" id="ARBA00022475"/>
    </source>
</evidence>
<evidence type="ECO:0000256" key="5">
    <source>
        <dbReference type="ARBA" id="ARBA00022989"/>
    </source>
</evidence>
<feature type="non-terminal residue" evidence="8">
    <location>
        <position position="124"/>
    </location>
</feature>
<dbReference type="Pfam" id="PF01554">
    <property type="entry name" value="MatE"/>
    <property type="match status" value="1"/>
</dbReference>